<dbReference type="AlphaFoldDB" id="C0C1G3"/>
<proteinExistence type="predicted"/>
<accession>C0C1G3</accession>
<name>C0C1G3_9FIRM</name>
<protein>
    <submittedName>
        <fullName evidence="2">Uncharacterized protein</fullName>
    </submittedName>
</protein>
<evidence type="ECO:0000313" key="2">
    <source>
        <dbReference type="EMBL" id="EEG73977.1"/>
    </source>
</evidence>
<organism evidence="2 3">
    <name type="scientific">[Clostridium] hylemonae DSM 15053</name>
    <dbReference type="NCBI Taxonomy" id="553973"/>
    <lineage>
        <taxon>Bacteria</taxon>
        <taxon>Bacillati</taxon>
        <taxon>Bacillota</taxon>
        <taxon>Clostridia</taxon>
        <taxon>Lachnospirales</taxon>
        <taxon>Lachnospiraceae</taxon>
    </lineage>
</organism>
<evidence type="ECO:0000313" key="3">
    <source>
        <dbReference type="Proteomes" id="UP000004893"/>
    </source>
</evidence>
<dbReference type="HOGENOM" id="CLU_3307368_0_0_9"/>
<keyword evidence="3" id="KW-1185">Reference proteome</keyword>
<feature type="transmembrane region" description="Helical" evidence="1">
    <location>
        <begin position="12"/>
        <end position="32"/>
    </location>
</feature>
<comment type="caution">
    <text evidence="2">The sequence shown here is derived from an EMBL/GenBank/DDBJ whole genome shotgun (WGS) entry which is preliminary data.</text>
</comment>
<keyword evidence="1" id="KW-0472">Membrane</keyword>
<dbReference type="Proteomes" id="UP000004893">
    <property type="component" value="Unassembled WGS sequence"/>
</dbReference>
<sequence>MKNRLAVNIHFCYFCITILPKYWNFLTFYIYLNVNNAVI</sequence>
<reference evidence="2" key="2">
    <citation type="submission" date="2013-06" db="EMBL/GenBank/DDBJ databases">
        <title>Draft genome sequence of Clostridium hylemonae (DSM 15053).</title>
        <authorList>
            <person name="Sudarsanam P."/>
            <person name="Ley R."/>
            <person name="Guruge J."/>
            <person name="Turnbaugh P.J."/>
            <person name="Mahowald M."/>
            <person name="Liep D."/>
            <person name="Gordon J."/>
        </authorList>
    </citation>
    <scope>NUCLEOTIDE SEQUENCE</scope>
    <source>
        <strain evidence="2">DSM 15053</strain>
    </source>
</reference>
<dbReference type="STRING" id="553973.CLOHYLEM_05982"/>
<keyword evidence="1" id="KW-0812">Transmembrane</keyword>
<dbReference type="EMBL" id="ABYI02000022">
    <property type="protein sequence ID" value="EEG73977.1"/>
    <property type="molecule type" value="Genomic_DNA"/>
</dbReference>
<gene>
    <name evidence="2" type="ORF">CLOHYLEM_05982</name>
</gene>
<reference evidence="2" key="1">
    <citation type="submission" date="2009-02" db="EMBL/GenBank/DDBJ databases">
        <authorList>
            <person name="Fulton L."/>
            <person name="Clifton S."/>
            <person name="Fulton B."/>
            <person name="Xu J."/>
            <person name="Minx P."/>
            <person name="Pepin K.H."/>
            <person name="Johnson M."/>
            <person name="Bhonagiri V."/>
            <person name="Nash W.E."/>
            <person name="Mardis E.R."/>
            <person name="Wilson R.K."/>
        </authorList>
    </citation>
    <scope>NUCLEOTIDE SEQUENCE [LARGE SCALE GENOMIC DNA]</scope>
    <source>
        <strain evidence="2">DSM 15053</strain>
    </source>
</reference>
<evidence type="ECO:0000256" key="1">
    <source>
        <dbReference type="SAM" id="Phobius"/>
    </source>
</evidence>
<keyword evidence="1" id="KW-1133">Transmembrane helix</keyword>